<proteinExistence type="predicted"/>
<evidence type="ECO:0000313" key="3">
    <source>
        <dbReference type="EnsemblMetazoa" id="MESCA000666-PA"/>
    </source>
</evidence>
<dbReference type="PANTHER" id="PTHR12482:SF5">
    <property type="entry name" value="DUF676 DOMAIN-CONTAINING PROTEIN"/>
    <property type="match status" value="1"/>
</dbReference>
<dbReference type="STRING" id="36166.T1GBN0"/>
<sequence>MYNVLEAYTNSIDTTFCPTLLAKKHHILRVRRFAEGFFVMESPRSSAAGCYDNNYHTYVTVCEMARKSQYMQLLPPLPVHCTPLDGDSNSLPLIFEDKYSDPPTYNKIKTGSDSHINTALYNHTCSESKKECHCGYSYNIQEIGVELPKLTKGGDILKASLTLVPSEKNFGGKSYSRHSVTTLLDNENKSIIMNDQLYLLNGNLQNRHSRSLDQLDGPDVENYICQKLQSTPQNSINSKKKGKVMAEDLMKNINEFKEKYKNQELSSYDNSIDTILDARVKNGKLDFLSEIKLLNPPRPLNVSNYFYSLPKSNQTHLKNNRIYQNSQFNSGSIIENNSNLIYAVPNKISKKDETLSSGLTESTRNNDPSQKLNSFTIPRSVEIARVRVSDLKEMLKNGMLSKDSSSSESDIPSKVKRQREQKMLSSAESLPNLAPPPEFESIVKDSESTSSLSDQSGYVSSRKSSIFSSPDKIVIDKSTEHLQTVLNGEQLRQKLQNFLIDQPHRATKPRIRNEIINKKTSTVTLPMNCRNSNNFKNKMHQTLQCHPKKHKRYSEKSKSEYDLTNIISSPLDDFKLPPPKQFQDSLPPPDQFRDPPQKKHTEIEKQVNSKRKSINAVDNPVYHVYESLKSSMPIQNFNSKSMVLKPLTPVKLKTNGFENTSCKVQNKKQFNELHNSDSTEYCYCENYQFDNKENINCRPFPVDESNISIESIYSKANYLSNENIRQNGFSKRFQKFASELPYFYISDEYRSFSPNGVHLIICVHGLDGNSADLRLVRTYLELGLPGANIEFLMSARNQGDTFSDFETMTDRVDAAKMEHP</sequence>
<feature type="compositionally biased region" description="Basic and acidic residues" evidence="1">
    <location>
        <begin position="591"/>
        <end position="607"/>
    </location>
</feature>
<name>T1GBN0_MEGSC</name>
<feature type="compositionally biased region" description="Pro residues" evidence="1">
    <location>
        <begin position="576"/>
        <end position="590"/>
    </location>
</feature>
<evidence type="ECO:0000259" key="2">
    <source>
        <dbReference type="Pfam" id="PF05057"/>
    </source>
</evidence>
<feature type="compositionally biased region" description="Polar residues" evidence="1">
    <location>
        <begin position="355"/>
        <end position="373"/>
    </location>
</feature>
<reference evidence="4" key="1">
    <citation type="submission" date="2013-02" db="EMBL/GenBank/DDBJ databases">
        <authorList>
            <person name="Hughes D."/>
        </authorList>
    </citation>
    <scope>NUCLEOTIDE SEQUENCE</scope>
    <source>
        <strain>Durham</strain>
        <strain evidence="4">NC isolate 2 -- Noor lab</strain>
    </source>
</reference>
<feature type="domain" description="DUF676" evidence="2">
    <location>
        <begin position="755"/>
        <end position="812"/>
    </location>
</feature>
<keyword evidence="4" id="KW-1185">Reference proteome</keyword>
<protein>
    <recommendedName>
        <fullName evidence="2">DUF676 domain-containing protein</fullName>
    </recommendedName>
</protein>
<dbReference type="InterPro" id="IPR044294">
    <property type="entry name" value="Lipase-like"/>
</dbReference>
<dbReference type="InterPro" id="IPR007751">
    <property type="entry name" value="DUF676_lipase-like"/>
</dbReference>
<feature type="compositionally biased region" description="Low complexity" evidence="1">
    <location>
        <begin position="401"/>
        <end position="412"/>
    </location>
</feature>
<dbReference type="Pfam" id="PF05057">
    <property type="entry name" value="DUF676"/>
    <property type="match status" value="1"/>
</dbReference>
<feature type="region of interest" description="Disordered" evidence="1">
    <location>
        <begin position="397"/>
        <end position="463"/>
    </location>
</feature>
<dbReference type="PANTHER" id="PTHR12482">
    <property type="entry name" value="LIPASE ROG1-RELATED-RELATED"/>
    <property type="match status" value="1"/>
</dbReference>
<accession>T1GBN0</accession>
<dbReference type="EnsemblMetazoa" id="MESCA000666-RA">
    <property type="protein sequence ID" value="MESCA000666-PA"/>
    <property type="gene ID" value="MESCA000666"/>
</dbReference>
<dbReference type="Proteomes" id="UP000015102">
    <property type="component" value="Unassembled WGS sequence"/>
</dbReference>
<evidence type="ECO:0000313" key="4">
    <source>
        <dbReference type="Proteomes" id="UP000015102"/>
    </source>
</evidence>
<dbReference type="AlphaFoldDB" id="T1GBN0"/>
<organism evidence="3 4">
    <name type="scientific">Megaselia scalaris</name>
    <name type="common">Humpbacked fly</name>
    <name type="synonym">Phora scalaris</name>
    <dbReference type="NCBI Taxonomy" id="36166"/>
    <lineage>
        <taxon>Eukaryota</taxon>
        <taxon>Metazoa</taxon>
        <taxon>Ecdysozoa</taxon>
        <taxon>Arthropoda</taxon>
        <taxon>Hexapoda</taxon>
        <taxon>Insecta</taxon>
        <taxon>Pterygota</taxon>
        <taxon>Neoptera</taxon>
        <taxon>Endopterygota</taxon>
        <taxon>Diptera</taxon>
        <taxon>Brachycera</taxon>
        <taxon>Muscomorpha</taxon>
        <taxon>Platypezoidea</taxon>
        <taxon>Phoridae</taxon>
        <taxon>Megaseliini</taxon>
        <taxon>Megaselia</taxon>
    </lineage>
</organism>
<evidence type="ECO:0000256" key="1">
    <source>
        <dbReference type="SAM" id="MobiDB-lite"/>
    </source>
</evidence>
<reference evidence="3" key="2">
    <citation type="submission" date="2015-06" db="UniProtKB">
        <authorList>
            <consortium name="EnsemblMetazoa"/>
        </authorList>
    </citation>
    <scope>IDENTIFICATION</scope>
</reference>
<dbReference type="EMBL" id="CAQQ02057376">
    <property type="status" value="NOT_ANNOTATED_CDS"/>
    <property type="molecule type" value="Genomic_DNA"/>
</dbReference>
<dbReference type="HOGENOM" id="CLU_344932_0_0_1"/>
<feature type="region of interest" description="Disordered" evidence="1">
    <location>
        <begin position="570"/>
        <end position="611"/>
    </location>
</feature>
<feature type="region of interest" description="Disordered" evidence="1">
    <location>
        <begin position="354"/>
        <end position="373"/>
    </location>
</feature>